<dbReference type="PANTHER" id="PTHR11579">
    <property type="entry name" value="PROTEIN-L-ISOASPARTATE O-METHYLTRANSFERASE"/>
    <property type="match status" value="1"/>
</dbReference>
<dbReference type="CDD" id="cd02440">
    <property type="entry name" value="AdoMet_MTases"/>
    <property type="match status" value="1"/>
</dbReference>
<dbReference type="Proteomes" id="UP000598297">
    <property type="component" value="Unassembled WGS sequence"/>
</dbReference>
<keyword evidence="6 12" id="KW-0489">Methyltransferase</keyword>
<dbReference type="AlphaFoldDB" id="A0A964UY14"/>
<gene>
    <name evidence="12" type="primary">fxlM</name>
    <name evidence="12" type="ORF">GUY60_26680</name>
</gene>
<comment type="subcellular location">
    <subcellularLocation>
        <location evidence="1">Cytoplasm</location>
    </subcellularLocation>
</comment>
<dbReference type="Pfam" id="PF01135">
    <property type="entry name" value="PCMT"/>
    <property type="match status" value="1"/>
</dbReference>
<accession>A0A964UY14</accession>
<dbReference type="EMBL" id="JAAAHS010000266">
    <property type="protein sequence ID" value="NBE54947.1"/>
    <property type="molecule type" value="Genomic_DNA"/>
</dbReference>
<keyword evidence="13" id="KW-1185">Reference proteome</keyword>
<keyword evidence="5" id="KW-0963">Cytoplasm</keyword>
<evidence type="ECO:0000313" key="13">
    <source>
        <dbReference type="Proteomes" id="UP000598297"/>
    </source>
</evidence>
<reference evidence="12" key="1">
    <citation type="submission" date="2020-01" db="EMBL/GenBank/DDBJ databases">
        <title>Whole-genome analyses of novel actinobacteria.</title>
        <authorList>
            <person name="Sahin N."/>
        </authorList>
    </citation>
    <scope>NUCLEOTIDE SEQUENCE</scope>
    <source>
        <strain evidence="12">YC537</strain>
    </source>
</reference>
<name>A0A964UY14_9ACTN</name>
<dbReference type="Gene3D" id="3.40.50.150">
    <property type="entry name" value="Vaccinia Virus protein VP39"/>
    <property type="match status" value="1"/>
</dbReference>
<dbReference type="EC" id="2.1.1.77" evidence="3"/>
<evidence type="ECO:0000256" key="4">
    <source>
        <dbReference type="ARBA" id="ARBA00013346"/>
    </source>
</evidence>
<evidence type="ECO:0000256" key="7">
    <source>
        <dbReference type="ARBA" id="ARBA00022679"/>
    </source>
</evidence>
<keyword evidence="8" id="KW-0949">S-adenosyl-L-methionine</keyword>
<keyword evidence="7" id="KW-0808">Transferase</keyword>
<proteinExistence type="inferred from homology"/>
<dbReference type="GO" id="GO:0005737">
    <property type="term" value="C:cytoplasm"/>
    <property type="evidence" value="ECO:0007669"/>
    <property type="project" value="UniProtKB-SubCell"/>
</dbReference>
<dbReference type="InterPro" id="IPR029063">
    <property type="entry name" value="SAM-dependent_MTases_sf"/>
</dbReference>
<dbReference type="SUPFAM" id="SSF53335">
    <property type="entry name" value="S-adenosyl-L-methionine-dependent methyltransferases"/>
    <property type="match status" value="1"/>
</dbReference>
<evidence type="ECO:0000256" key="11">
    <source>
        <dbReference type="ARBA" id="ARBA00031350"/>
    </source>
</evidence>
<dbReference type="InterPro" id="IPR027573">
    <property type="entry name" value="Methyltran_FxLD"/>
</dbReference>
<dbReference type="PANTHER" id="PTHR11579:SF0">
    <property type="entry name" value="PROTEIN-L-ISOASPARTATE(D-ASPARTATE) O-METHYLTRANSFERASE"/>
    <property type="match status" value="1"/>
</dbReference>
<evidence type="ECO:0000256" key="3">
    <source>
        <dbReference type="ARBA" id="ARBA00011890"/>
    </source>
</evidence>
<dbReference type="OrthoDB" id="4035289at2"/>
<comment type="caution">
    <text evidence="12">The sequence shown here is derived from an EMBL/GenBank/DDBJ whole genome shotgun (WGS) entry which is preliminary data.</text>
</comment>
<protein>
    <recommendedName>
        <fullName evidence="4">Protein-L-isoaspartate O-methyltransferase</fullName>
        <ecNumber evidence="3">2.1.1.77</ecNumber>
    </recommendedName>
    <alternativeName>
        <fullName evidence="11">L-isoaspartyl protein carboxyl methyltransferase</fullName>
    </alternativeName>
    <alternativeName>
        <fullName evidence="9">Protein L-isoaspartyl methyltransferase</fullName>
    </alternativeName>
    <alternativeName>
        <fullName evidence="10">Protein-beta-aspartate methyltransferase</fullName>
    </alternativeName>
</protein>
<dbReference type="GO" id="GO:0004719">
    <property type="term" value="F:protein-L-isoaspartate (D-aspartate) O-methyltransferase activity"/>
    <property type="evidence" value="ECO:0007669"/>
    <property type="project" value="UniProtKB-EC"/>
</dbReference>
<evidence type="ECO:0000256" key="6">
    <source>
        <dbReference type="ARBA" id="ARBA00022603"/>
    </source>
</evidence>
<evidence type="ECO:0000256" key="9">
    <source>
        <dbReference type="ARBA" id="ARBA00030757"/>
    </source>
</evidence>
<sequence>MTEEAATSEELRNRLVDEIVAERPLAPRVEHALRSVRREDNLPGINLPTAYTDQAVSIKDNPSGPLPLSCASVPSTVAMMLDQLGVKAGDNILEIGAGTGYNAALLDVLTGPEGHVTTVDIDEDVALHARTTLNRSGHNRVRVFERDGLVGAPEHAPYTRLIGTVGLWDFPAAWWDQLADNARVVLPLRWRGQTRSIALTRHGDTLTSDSVELCGFVPVIGQDGEKTAALNTDDTVRIHYDQDQDIDPAAFDDATFSTPCTTTLSEQRIGGEESFDGIWLRATASDNRVCRVEVTPKALENGVRRPSIPLRSPALVSGGSIAYLITEREEAALQLPFRLGAAAYGPDGTSLAQDLVAHINTWGADRTAIPHITITRHTTSAPTKGFSIAKPEIRLTLTY</sequence>
<dbReference type="InterPro" id="IPR000682">
    <property type="entry name" value="PCMT"/>
</dbReference>
<evidence type="ECO:0000256" key="5">
    <source>
        <dbReference type="ARBA" id="ARBA00022490"/>
    </source>
</evidence>
<organism evidence="12 13">
    <name type="scientific">Streptomyces boluensis</name>
    <dbReference type="NCBI Taxonomy" id="1775135"/>
    <lineage>
        <taxon>Bacteria</taxon>
        <taxon>Bacillati</taxon>
        <taxon>Actinomycetota</taxon>
        <taxon>Actinomycetes</taxon>
        <taxon>Kitasatosporales</taxon>
        <taxon>Streptomycetaceae</taxon>
        <taxon>Streptomyces</taxon>
    </lineage>
</organism>
<evidence type="ECO:0000256" key="1">
    <source>
        <dbReference type="ARBA" id="ARBA00004496"/>
    </source>
</evidence>
<dbReference type="GO" id="GO:0032259">
    <property type="term" value="P:methylation"/>
    <property type="evidence" value="ECO:0007669"/>
    <property type="project" value="UniProtKB-KW"/>
</dbReference>
<dbReference type="RefSeq" id="WP_161702251.1">
    <property type="nucleotide sequence ID" value="NZ_JAAAHS010000266.1"/>
</dbReference>
<evidence type="ECO:0000256" key="8">
    <source>
        <dbReference type="ARBA" id="ARBA00022691"/>
    </source>
</evidence>
<evidence type="ECO:0000313" key="12">
    <source>
        <dbReference type="EMBL" id="NBE54947.1"/>
    </source>
</evidence>
<comment type="similarity">
    <text evidence="2">Belongs to the methyltransferase superfamily. L-isoaspartyl/D-aspartyl protein methyltransferase family.</text>
</comment>
<dbReference type="NCBIfam" id="TIGR04364">
    <property type="entry name" value="methyltran_FxLD"/>
    <property type="match status" value="1"/>
</dbReference>
<evidence type="ECO:0000256" key="2">
    <source>
        <dbReference type="ARBA" id="ARBA00005369"/>
    </source>
</evidence>
<evidence type="ECO:0000256" key="10">
    <source>
        <dbReference type="ARBA" id="ARBA00031323"/>
    </source>
</evidence>